<gene>
    <name evidence="3" type="primary">Ccdc171_3</name>
    <name evidence="3" type="ORF">PTIVIO_R13453</name>
</gene>
<dbReference type="Proteomes" id="UP000584880">
    <property type="component" value="Unassembled WGS sequence"/>
</dbReference>
<protein>
    <submittedName>
        <fullName evidence="3">CC171 protein</fullName>
    </submittedName>
</protein>
<dbReference type="PANTHER" id="PTHR47899">
    <property type="entry name" value="COILED-COIL DOMAIN-CONTAINING PROTEIN 171"/>
    <property type="match status" value="1"/>
</dbReference>
<organism evidence="3 4">
    <name type="scientific">Ptilonorhynchus violaceus</name>
    <name type="common">Satin bowerbird</name>
    <name type="synonym">Pyrrhocorax violaceus</name>
    <dbReference type="NCBI Taxonomy" id="28724"/>
    <lineage>
        <taxon>Eukaryota</taxon>
        <taxon>Metazoa</taxon>
        <taxon>Chordata</taxon>
        <taxon>Craniata</taxon>
        <taxon>Vertebrata</taxon>
        <taxon>Euteleostomi</taxon>
        <taxon>Archelosauria</taxon>
        <taxon>Archosauria</taxon>
        <taxon>Dinosauria</taxon>
        <taxon>Saurischia</taxon>
        <taxon>Theropoda</taxon>
        <taxon>Coelurosauria</taxon>
        <taxon>Aves</taxon>
        <taxon>Neognathae</taxon>
        <taxon>Neoaves</taxon>
        <taxon>Telluraves</taxon>
        <taxon>Australaves</taxon>
        <taxon>Passeriformes</taxon>
        <taxon>Ptilonorhynchidae</taxon>
        <taxon>Ptilonorhynchus</taxon>
    </lineage>
</organism>
<feature type="coiled-coil region" evidence="1">
    <location>
        <begin position="7"/>
        <end position="34"/>
    </location>
</feature>
<evidence type="ECO:0000256" key="1">
    <source>
        <dbReference type="SAM" id="Coils"/>
    </source>
</evidence>
<name>A0A7K6CB10_PTIVI</name>
<dbReference type="EMBL" id="VZRJ01009287">
    <property type="protein sequence ID" value="NWV10962.1"/>
    <property type="molecule type" value="Genomic_DNA"/>
</dbReference>
<proteinExistence type="predicted"/>
<evidence type="ECO:0000256" key="2">
    <source>
        <dbReference type="SAM" id="MobiDB-lite"/>
    </source>
</evidence>
<feature type="non-terminal residue" evidence="3">
    <location>
        <position position="172"/>
    </location>
</feature>
<sequence length="172" mass="19940">DKMHEELNNALQREHEAKLLLHEQEQRLQEVNNRLELPSNVDTDRSQDLNSLSETTEELRRRDRVLNHQKRLLKQMGQDRNRLQECVQEAELALHAAAKDRELIITHMQAVEATLHAVRIWSVPSDLDQALMASAAADMREFCLELPRLQLETPSEEALRGRPEAIAFQVRV</sequence>
<evidence type="ECO:0000313" key="3">
    <source>
        <dbReference type="EMBL" id="NWV10962.1"/>
    </source>
</evidence>
<accession>A0A7K6CB10</accession>
<keyword evidence="1" id="KW-0175">Coiled coil</keyword>
<dbReference type="AlphaFoldDB" id="A0A7K6CB10"/>
<keyword evidence="4" id="KW-1185">Reference proteome</keyword>
<dbReference type="InterPro" id="IPR038820">
    <property type="entry name" value="CCDC171"/>
</dbReference>
<feature type="non-terminal residue" evidence="3">
    <location>
        <position position="1"/>
    </location>
</feature>
<reference evidence="3 4" key="1">
    <citation type="submission" date="2019-09" db="EMBL/GenBank/DDBJ databases">
        <title>Bird 10,000 Genomes (B10K) Project - Family phase.</title>
        <authorList>
            <person name="Zhang G."/>
        </authorList>
    </citation>
    <scope>NUCLEOTIDE SEQUENCE [LARGE SCALE GENOMIC DNA]</scope>
    <source>
        <strain evidence="3">B10K-DU-012-10</strain>
        <tissue evidence="3">Blood</tissue>
    </source>
</reference>
<comment type="caution">
    <text evidence="3">The sequence shown here is derived from an EMBL/GenBank/DDBJ whole genome shotgun (WGS) entry which is preliminary data.</text>
</comment>
<feature type="region of interest" description="Disordered" evidence="2">
    <location>
        <begin position="34"/>
        <end position="57"/>
    </location>
</feature>
<evidence type="ECO:0000313" key="4">
    <source>
        <dbReference type="Proteomes" id="UP000584880"/>
    </source>
</evidence>
<dbReference type="PANTHER" id="PTHR47899:SF1">
    <property type="entry name" value="COILED-COIL DOMAIN-CONTAINING PROTEIN 171"/>
    <property type="match status" value="1"/>
</dbReference>